<evidence type="ECO:0000256" key="5">
    <source>
        <dbReference type="SAM" id="MobiDB-lite"/>
    </source>
</evidence>
<dbReference type="Proteomes" id="UP000247696">
    <property type="component" value="Chromosome"/>
</dbReference>
<accession>A0A2Z3YPU4</accession>
<dbReference type="GO" id="GO:0008234">
    <property type="term" value="F:cysteine-type peptidase activity"/>
    <property type="evidence" value="ECO:0007669"/>
    <property type="project" value="UniProtKB-KW"/>
</dbReference>
<evidence type="ECO:0000313" key="7">
    <source>
        <dbReference type="EMBL" id="AWT25551.1"/>
    </source>
</evidence>
<feature type="domain" description="NlpC/P60" evidence="6">
    <location>
        <begin position="219"/>
        <end position="333"/>
    </location>
</feature>
<evidence type="ECO:0000259" key="6">
    <source>
        <dbReference type="PROSITE" id="PS51935"/>
    </source>
</evidence>
<protein>
    <submittedName>
        <fullName evidence="7">Putative endopeptidase</fullName>
        <ecNumber evidence="7">3.4.-.-</ecNumber>
    </submittedName>
</protein>
<dbReference type="Gene3D" id="3.90.1720.10">
    <property type="entry name" value="endopeptidase domain like (from Nostoc punctiforme)"/>
    <property type="match status" value="1"/>
</dbReference>
<evidence type="ECO:0000313" key="8">
    <source>
        <dbReference type="Proteomes" id="UP000247696"/>
    </source>
</evidence>
<reference evidence="8" key="1">
    <citation type="submission" date="2017-11" db="EMBL/GenBank/DDBJ databases">
        <title>Otitis media/interna in a cat caused by the recently described species Corynebacterium provencense.</title>
        <authorList>
            <person name="Kittl S."/>
            <person name="Brodard I."/>
            <person name="Rychener L."/>
            <person name="Jores J."/>
            <person name="Roosje P."/>
            <person name="Gobeli Brawand S."/>
        </authorList>
    </citation>
    <scope>NUCLEOTIDE SEQUENCE [LARGE SCALE GENOMIC DNA]</scope>
    <source>
        <strain evidence="8">17KM38</strain>
    </source>
</reference>
<dbReference type="AlphaFoldDB" id="A0A2Z3YPU4"/>
<organism evidence="7 8">
    <name type="scientific">Corynebacterium provencense</name>
    <dbReference type="NCBI Taxonomy" id="1737425"/>
    <lineage>
        <taxon>Bacteria</taxon>
        <taxon>Bacillati</taxon>
        <taxon>Actinomycetota</taxon>
        <taxon>Actinomycetes</taxon>
        <taxon>Mycobacteriales</taxon>
        <taxon>Corynebacteriaceae</taxon>
        <taxon>Corynebacterium</taxon>
    </lineage>
</organism>
<feature type="compositionally biased region" description="Polar residues" evidence="5">
    <location>
        <begin position="169"/>
        <end position="179"/>
    </location>
</feature>
<dbReference type="EC" id="3.4.-.-" evidence="7"/>
<dbReference type="PROSITE" id="PS51935">
    <property type="entry name" value="NLPC_P60"/>
    <property type="match status" value="1"/>
</dbReference>
<dbReference type="PANTHER" id="PTHR47359">
    <property type="entry name" value="PEPTIDOGLYCAN DL-ENDOPEPTIDASE CWLO"/>
    <property type="match status" value="1"/>
</dbReference>
<keyword evidence="2" id="KW-0645">Protease</keyword>
<dbReference type="EMBL" id="CP024988">
    <property type="protein sequence ID" value="AWT25551.1"/>
    <property type="molecule type" value="Genomic_DNA"/>
</dbReference>
<evidence type="ECO:0000256" key="1">
    <source>
        <dbReference type="ARBA" id="ARBA00007074"/>
    </source>
</evidence>
<dbReference type="InterPro" id="IPR038765">
    <property type="entry name" value="Papain-like_cys_pep_sf"/>
</dbReference>
<dbReference type="GO" id="GO:0006508">
    <property type="term" value="P:proteolysis"/>
    <property type="evidence" value="ECO:0007669"/>
    <property type="project" value="UniProtKB-KW"/>
</dbReference>
<dbReference type="OrthoDB" id="5177647at2"/>
<dbReference type="STRING" id="1737425.GCA_900049755_00552"/>
<gene>
    <name evidence="7" type="ORF">Csp1_07420</name>
</gene>
<dbReference type="InterPro" id="IPR051794">
    <property type="entry name" value="PG_Endopeptidase_C40"/>
</dbReference>
<dbReference type="KEGG" id="cpre:Csp1_07420"/>
<evidence type="ECO:0000256" key="2">
    <source>
        <dbReference type="ARBA" id="ARBA00022670"/>
    </source>
</evidence>
<dbReference type="Pfam" id="PF00877">
    <property type="entry name" value="NLPC_P60"/>
    <property type="match status" value="1"/>
</dbReference>
<dbReference type="PANTHER" id="PTHR47359:SF3">
    <property type="entry name" value="NLP_P60 DOMAIN-CONTAINING PROTEIN-RELATED"/>
    <property type="match status" value="1"/>
</dbReference>
<dbReference type="RefSeq" id="WP_110481096.1">
    <property type="nucleotide sequence ID" value="NZ_CP024988.1"/>
</dbReference>
<feature type="region of interest" description="Disordered" evidence="5">
    <location>
        <begin position="161"/>
        <end position="223"/>
    </location>
</feature>
<keyword evidence="4" id="KW-0788">Thiol protease</keyword>
<proteinExistence type="inferred from homology"/>
<comment type="similarity">
    <text evidence="1">Belongs to the peptidase C40 family.</text>
</comment>
<dbReference type="SUPFAM" id="SSF54001">
    <property type="entry name" value="Cysteine proteinases"/>
    <property type="match status" value="1"/>
</dbReference>
<keyword evidence="3 7" id="KW-0378">Hydrolase</keyword>
<evidence type="ECO:0000256" key="4">
    <source>
        <dbReference type="ARBA" id="ARBA00022807"/>
    </source>
</evidence>
<keyword evidence="8" id="KW-1185">Reference proteome</keyword>
<sequence>MIPDITALVSPVAGLVPAPVTTGESPLAPLLADTGLPGLLAAVPADVESALSGDAGGAVVASLSDAAGRARDLLGLSGDLEALGDGAVESVTRAAGDVTGIASDCVRQLTVLLGSGPPGPLTGICATQTAWHHLERAARRMAVLESELDALADRVAVVDAATPQPPRSPSTGEVPSTPVSGAAPEGDPAPSPGHTGTTATGEPDPGVDGDADGGPGAPSPEAAAAVEAARSALGTPYAWGGTTPGVGMDCSGLTQWAYARAGVDIPRTASAQAVGSPVPADQIAPGDLAVWDGHVAMVTGDGMMIEAGDPVQLSPVRTTNSGMAFHGFYRPTA</sequence>
<evidence type="ECO:0000256" key="3">
    <source>
        <dbReference type="ARBA" id="ARBA00022801"/>
    </source>
</evidence>
<dbReference type="InterPro" id="IPR000064">
    <property type="entry name" value="NLP_P60_dom"/>
</dbReference>
<name>A0A2Z3YPU4_9CORY</name>